<dbReference type="EMBL" id="CAUJNA010000869">
    <property type="protein sequence ID" value="CAJ1382074.1"/>
    <property type="molecule type" value="Genomic_DNA"/>
</dbReference>
<reference evidence="2" key="1">
    <citation type="submission" date="2023-08" db="EMBL/GenBank/DDBJ databases">
        <authorList>
            <person name="Chen Y."/>
            <person name="Shah S."/>
            <person name="Dougan E. K."/>
            <person name="Thang M."/>
            <person name="Chan C."/>
        </authorList>
    </citation>
    <scope>NUCLEOTIDE SEQUENCE</scope>
</reference>
<sequence>MPQHSRPGSVLKKRDVHSRASDCRLSPPLSLARAPTRATCANSAWSSRPNTARAQSRERNETEAGYSLEKLPVARPLRLENQSAELIEDLERLSGRRPKVALAEEIIHKANGRLEDFLSCESPKNAKQLSRRFSELQDSEQLHSKFSELVRKIDQAFSGGSVALPAVTLRPGSVLEETLDAKSTLAVTIPLPRRRVEVVVGLARLSGAASDLRVYGSDVEPPSSNNYELEEEGGELCYRHDPDLGARASGVAAVRTALFLSVEADQPASFRLRVTLRRIQDAQYGSLQTACKRVEQRLALLRGDAMQKHQFEERLKEAKEHLHGKPTAKNFRKINRARVQDWEEGAARHARLVKQTLRMGLAEQRREALEEEREERMVWWVEKHQLRKFEKEEQERLRHEAFLMEERRAEWMAKLLLVSFTVRLFTKVKGQQKFREAAKKEALACLKIQLWVRRNLSRFRRRKLYSNVLKMRLAVTSSVRQAKMGAKFIGHDRALWFLNVHLCSQENLSFADLVKKYVAAVRRVQRAFRRNLTIRRAHVEVLMAHFTAEHLVKAELAKLLKMALREPKPPEKPKELKEKEKPKRGDRKAASAPKASAKASAAANAAANAAATAAPSFRLRRRNAVVVDPSKLIPDLAAGWVKEYKMGKEVIPHYIRSYVVQKHVREMHQSYCQRYADWQRRKQELAVDIDLNKMTGVGDTDKLREIEVVPMKVEVSRIRDLYDETYNTYIKNGFKSLTHSVRRQWRKVLHGWRRVAMWGLFHDEQDDVGPHALLAWGRESVGPALGSASSPVQRLRAKSPGPPPSAQRWP</sequence>
<proteinExistence type="predicted"/>
<gene>
    <name evidence="2" type="ORF">EVOR1521_LOCUS9556</name>
</gene>
<dbReference type="AlphaFoldDB" id="A0AA36I6S1"/>
<keyword evidence="3" id="KW-1185">Reference proteome</keyword>
<dbReference type="Proteomes" id="UP001178507">
    <property type="component" value="Unassembled WGS sequence"/>
</dbReference>
<evidence type="ECO:0000313" key="2">
    <source>
        <dbReference type="EMBL" id="CAJ1382074.1"/>
    </source>
</evidence>
<feature type="compositionally biased region" description="Polar residues" evidence="1">
    <location>
        <begin position="39"/>
        <end position="54"/>
    </location>
</feature>
<feature type="region of interest" description="Disordered" evidence="1">
    <location>
        <begin position="567"/>
        <end position="597"/>
    </location>
</feature>
<name>A0AA36I6S1_9DINO</name>
<organism evidence="2 3">
    <name type="scientific">Effrenium voratum</name>
    <dbReference type="NCBI Taxonomy" id="2562239"/>
    <lineage>
        <taxon>Eukaryota</taxon>
        <taxon>Sar</taxon>
        <taxon>Alveolata</taxon>
        <taxon>Dinophyceae</taxon>
        <taxon>Suessiales</taxon>
        <taxon>Symbiodiniaceae</taxon>
        <taxon>Effrenium</taxon>
    </lineage>
</organism>
<feature type="region of interest" description="Disordered" evidence="1">
    <location>
        <begin position="1"/>
        <end position="67"/>
    </location>
</feature>
<accession>A0AA36I6S1</accession>
<comment type="caution">
    <text evidence="2">The sequence shown here is derived from an EMBL/GenBank/DDBJ whole genome shotgun (WGS) entry which is preliminary data.</text>
</comment>
<feature type="compositionally biased region" description="Basic and acidic residues" evidence="1">
    <location>
        <begin position="567"/>
        <end position="589"/>
    </location>
</feature>
<feature type="region of interest" description="Disordered" evidence="1">
    <location>
        <begin position="783"/>
        <end position="810"/>
    </location>
</feature>
<feature type="compositionally biased region" description="Pro residues" evidence="1">
    <location>
        <begin position="800"/>
        <end position="810"/>
    </location>
</feature>
<evidence type="ECO:0000256" key="1">
    <source>
        <dbReference type="SAM" id="MobiDB-lite"/>
    </source>
</evidence>
<evidence type="ECO:0000313" key="3">
    <source>
        <dbReference type="Proteomes" id="UP001178507"/>
    </source>
</evidence>
<protein>
    <submittedName>
        <fullName evidence="2">Uncharacterized protein</fullName>
    </submittedName>
</protein>